<dbReference type="InterPro" id="IPR050210">
    <property type="entry name" value="tRNA_Adenine-N(6)_MTase"/>
</dbReference>
<feature type="region of interest" description="Disordered" evidence="3">
    <location>
        <begin position="1"/>
        <end position="21"/>
    </location>
</feature>
<dbReference type="InterPro" id="IPR007848">
    <property type="entry name" value="Small_mtfrase_dom"/>
</dbReference>
<keyword evidence="1" id="KW-0808">Transferase</keyword>
<dbReference type="GO" id="GO:0008168">
    <property type="term" value="F:methyltransferase activity"/>
    <property type="evidence" value="ECO:0007669"/>
    <property type="project" value="UniProtKB-KW"/>
</dbReference>
<name>A0A0K1E8J5_CHOCO</name>
<proteinExistence type="predicted"/>
<gene>
    <name evidence="5" type="ORF">CMC5_010240</name>
</gene>
<feature type="compositionally biased region" description="Basic and acidic residues" evidence="3">
    <location>
        <begin position="8"/>
        <end position="17"/>
    </location>
</feature>
<dbReference type="Gene3D" id="3.40.50.150">
    <property type="entry name" value="Vaccinia Virus protein VP39"/>
    <property type="match status" value="1"/>
</dbReference>
<reference evidence="5 6" key="1">
    <citation type="submission" date="2015-07" db="EMBL/GenBank/DDBJ databases">
        <title>Genome analysis of myxobacterium Chondromyces crocatus Cm c5 reveals a high potential for natural compound synthesis and the genetic basis for the loss of fruiting body formation.</title>
        <authorList>
            <person name="Zaburannyi N."/>
            <person name="Bunk B."/>
            <person name="Maier J."/>
            <person name="Overmann J."/>
            <person name="Mueller R."/>
        </authorList>
    </citation>
    <scope>NUCLEOTIDE SEQUENCE [LARGE SCALE GENOMIC DNA]</scope>
    <source>
        <strain evidence="5 6">Cm c5</strain>
    </source>
</reference>
<dbReference type="InterPro" id="IPR029063">
    <property type="entry name" value="SAM-dependent_MTases_sf"/>
</dbReference>
<dbReference type="GO" id="GO:0032259">
    <property type="term" value="P:methylation"/>
    <property type="evidence" value="ECO:0007669"/>
    <property type="project" value="UniProtKB-KW"/>
</dbReference>
<evidence type="ECO:0000256" key="2">
    <source>
        <dbReference type="ARBA" id="ARBA00022691"/>
    </source>
</evidence>
<evidence type="ECO:0000259" key="4">
    <source>
        <dbReference type="Pfam" id="PF05175"/>
    </source>
</evidence>
<keyword evidence="2" id="KW-0949">S-adenosyl-L-methionine</keyword>
<dbReference type="STRING" id="52.CMC5_010240"/>
<evidence type="ECO:0000256" key="1">
    <source>
        <dbReference type="ARBA" id="ARBA00022603"/>
    </source>
</evidence>
<dbReference type="Proteomes" id="UP000067626">
    <property type="component" value="Chromosome"/>
</dbReference>
<dbReference type="AlphaFoldDB" id="A0A0K1E8J5"/>
<sequence length="330" mass="35769">MTHVHGLHHLDPEEGGARRRFRTPRVIRLRSMDAVLTPGQEKPPTSPPCAGIVRPARRPPGWVAPGPRPVTPPDRPELWPASGEDLCYLAGDFRILQRVDGHRWSADDLVTAWFAAELTAHAPPRLTVDLGCGIGTVLLCTAWRFPDARCVGVEAQELSAGLAKRSVAWNGLESRCTVRHGDMRDPANLEGIGAPDLVTGTPPYLPPGTGIESSRVQCGPCRFEHRGGVEVYFEAAARLLAPEGVFVGCSAARQRDRVHQGAEAAGLEMVTWMDAIPREGKTALFSVYAARRPGSGLAFEEKPPLVIRGADHRFTASFNGIRRAMGIPVI</sequence>
<evidence type="ECO:0000313" key="5">
    <source>
        <dbReference type="EMBL" id="AKT36903.1"/>
    </source>
</evidence>
<dbReference type="Pfam" id="PF05175">
    <property type="entry name" value="MTS"/>
    <property type="match status" value="1"/>
</dbReference>
<evidence type="ECO:0000313" key="6">
    <source>
        <dbReference type="Proteomes" id="UP000067626"/>
    </source>
</evidence>
<dbReference type="CDD" id="cd02440">
    <property type="entry name" value="AdoMet_MTases"/>
    <property type="match status" value="1"/>
</dbReference>
<evidence type="ECO:0000256" key="3">
    <source>
        <dbReference type="SAM" id="MobiDB-lite"/>
    </source>
</evidence>
<feature type="domain" description="Methyltransferase small" evidence="4">
    <location>
        <begin position="109"/>
        <end position="188"/>
    </location>
</feature>
<keyword evidence="1" id="KW-0489">Methyltransferase</keyword>
<accession>A0A0K1E8J5</accession>
<dbReference type="SUPFAM" id="SSF53335">
    <property type="entry name" value="S-adenosyl-L-methionine-dependent methyltransferases"/>
    <property type="match status" value="1"/>
</dbReference>
<dbReference type="PANTHER" id="PTHR47739:SF1">
    <property type="entry name" value="TRNA1(VAL) (ADENINE(37)-N6)-METHYLTRANSFERASE"/>
    <property type="match status" value="1"/>
</dbReference>
<organism evidence="5 6">
    <name type="scientific">Chondromyces crocatus</name>
    <dbReference type="NCBI Taxonomy" id="52"/>
    <lineage>
        <taxon>Bacteria</taxon>
        <taxon>Pseudomonadati</taxon>
        <taxon>Myxococcota</taxon>
        <taxon>Polyangia</taxon>
        <taxon>Polyangiales</taxon>
        <taxon>Polyangiaceae</taxon>
        <taxon>Chondromyces</taxon>
    </lineage>
</organism>
<keyword evidence="6" id="KW-1185">Reference proteome</keyword>
<dbReference type="KEGG" id="ccro:CMC5_010240"/>
<dbReference type="PANTHER" id="PTHR47739">
    <property type="entry name" value="TRNA1(VAL) (ADENINE(37)-N6)-METHYLTRANSFERASE"/>
    <property type="match status" value="1"/>
</dbReference>
<dbReference type="EMBL" id="CP012159">
    <property type="protein sequence ID" value="AKT36903.1"/>
    <property type="molecule type" value="Genomic_DNA"/>
</dbReference>
<protein>
    <recommendedName>
        <fullName evidence="4">Methyltransferase small domain-containing protein</fullName>
    </recommendedName>
</protein>